<dbReference type="GO" id="GO:0003677">
    <property type="term" value="F:DNA binding"/>
    <property type="evidence" value="ECO:0007669"/>
    <property type="project" value="InterPro"/>
</dbReference>
<dbReference type="SUPFAM" id="SSF88946">
    <property type="entry name" value="Sigma2 domain of RNA polymerase sigma factors"/>
    <property type="match status" value="1"/>
</dbReference>
<dbReference type="NCBIfam" id="TIGR02937">
    <property type="entry name" value="sigma70-ECF"/>
    <property type="match status" value="1"/>
</dbReference>
<dbReference type="AlphaFoldDB" id="A0A6M8U9V9"/>
<evidence type="ECO:0000256" key="3">
    <source>
        <dbReference type="ARBA" id="ARBA00023082"/>
    </source>
</evidence>
<organism evidence="7 8">
    <name type="scientific">Paramixta manurensis</name>
    <dbReference type="NCBI Taxonomy" id="2740817"/>
    <lineage>
        <taxon>Bacteria</taxon>
        <taxon>Pseudomonadati</taxon>
        <taxon>Pseudomonadota</taxon>
        <taxon>Gammaproteobacteria</taxon>
        <taxon>Enterobacterales</taxon>
        <taxon>Erwiniaceae</taxon>
        <taxon>Paramixta</taxon>
    </lineage>
</organism>
<reference evidence="7 8" key="1">
    <citation type="submission" date="2020-06" db="EMBL/GenBank/DDBJ databases">
        <title>Genome sequence of Paramixta manurensis strain PD-1.</title>
        <authorList>
            <person name="Lee C.W."/>
            <person name="Kim J."/>
        </authorList>
    </citation>
    <scope>NUCLEOTIDE SEQUENCE [LARGE SCALE GENOMIC DNA]</scope>
    <source>
        <strain evidence="7 8">PD-1</strain>
    </source>
</reference>
<dbReference type="InterPro" id="IPR014284">
    <property type="entry name" value="RNA_pol_sigma-70_dom"/>
</dbReference>
<keyword evidence="8" id="KW-1185">Reference proteome</keyword>
<dbReference type="CDD" id="cd06171">
    <property type="entry name" value="Sigma70_r4"/>
    <property type="match status" value="1"/>
</dbReference>
<dbReference type="InterPro" id="IPR013325">
    <property type="entry name" value="RNA_pol_sigma_r2"/>
</dbReference>
<keyword evidence="2" id="KW-0805">Transcription regulation</keyword>
<sequence length="185" mass="21420">MSALVDFEIETSAVLFHPVRWESVMRENEKRLYNFIRKRVANFADVEDLVQSTWLEVLRNQHKFCGSSKPETWMFGIAINLVKNYYKSLKVSYLHDELNDEVLTQLTHGDRPDGLTEGKDALGKVLHRIAQLPADYQQILQLIVESDTSYQAVADELMIPIGTVRSRLSRLRQTLKNDIDWEPAE</sequence>
<evidence type="ECO:0000256" key="1">
    <source>
        <dbReference type="ARBA" id="ARBA00010641"/>
    </source>
</evidence>
<name>A0A6M8U9V9_9GAMM</name>
<proteinExistence type="inferred from homology"/>
<evidence type="ECO:0000259" key="6">
    <source>
        <dbReference type="Pfam" id="PF08281"/>
    </source>
</evidence>
<evidence type="ECO:0000256" key="4">
    <source>
        <dbReference type="ARBA" id="ARBA00023163"/>
    </source>
</evidence>
<feature type="domain" description="RNA polymerase sigma-70 region 2" evidence="5">
    <location>
        <begin position="25"/>
        <end position="89"/>
    </location>
</feature>
<dbReference type="InterPro" id="IPR013249">
    <property type="entry name" value="RNA_pol_sigma70_r4_t2"/>
</dbReference>
<dbReference type="InterPro" id="IPR013324">
    <property type="entry name" value="RNA_pol_sigma_r3/r4-like"/>
</dbReference>
<comment type="similarity">
    <text evidence="1">Belongs to the sigma-70 factor family. ECF subfamily.</text>
</comment>
<evidence type="ECO:0000313" key="7">
    <source>
        <dbReference type="EMBL" id="QKJ86344.1"/>
    </source>
</evidence>
<dbReference type="PANTHER" id="PTHR43133:SF51">
    <property type="entry name" value="RNA POLYMERASE SIGMA FACTOR"/>
    <property type="match status" value="1"/>
</dbReference>
<dbReference type="PANTHER" id="PTHR43133">
    <property type="entry name" value="RNA POLYMERASE ECF-TYPE SIGMA FACTO"/>
    <property type="match status" value="1"/>
</dbReference>
<dbReference type="EMBL" id="CP054212">
    <property type="protein sequence ID" value="QKJ86344.1"/>
    <property type="molecule type" value="Genomic_DNA"/>
</dbReference>
<dbReference type="Gene3D" id="1.10.10.10">
    <property type="entry name" value="Winged helix-like DNA-binding domain superfamily/Winged helix DNA-binding domain"/>
    <property type="match status" value="1"/>
</dbReference>
<keyword evidence="4" id="KW-0804">Transcription</keyword>
<dbReference type="Pfam" id="PF08281">
    <property type="entry name" value="Sigma70_r4_2"/>
    <property type="match status" value="1"/>
</dbReference>
<dbReference type="InterPro" id="IPR007627">
    <property type="entry name" value="RNA_pol_sigma70_r2"/>
</dbReference>
<dbReference type="GO" id="GO:0016987">
    <property type="term" value="F:sigma factor activity"/>
    <property type="evidence" value="ECO:0007669"/>
    <property type="project" value="UniProtKB-KW"/>
</dbReference>
<dbReference type="InterPro" id="IPR039425">
    <property type="entry name" value="RNA_pol_sigma-70-like"/>
</dbReference>
<dbReference type="Proteomes" id="UP000505325">
    <property type="component" value="Chromosome"/>
</dbReference>
<accession>A0A6M8U9V9</accession>
<feature type="domain" description="RNA polymerase sigma factor 70 region 4 type 2" evidence="6">
    <location>
        <begin position="124"/>
        <end position="175"/>
    </location>
</feature>
<dbReference type="RefSeq" id="WP_173633366.1">
    <property type="nucleotide sequence ID" value="NZ_CP054212.1"/>
</dbReference>
<dbReference type="Gene3D" id="1.10.1740.10">
    <property type="match status" value="1"/>
</dbReference>
<gene>
    <name evidence="7" type="ORF">PMPD1_1385</name>
</gene>
<keyword evidence="3" id="KW-0731">Sigma factor</keyword>
<dbReference type="KEGG" id="pmak:PMPD1_1385"/>
<dbReference type="InterPro" id="IPR036388">
    <property type="entry name" value="WH-like_DNA-bd_sf"/>
</dbReference>
<evidence type="ECO:0000313" key="8">
    <source>
        <dbReference type="Proteomes" id="UP000505325"/>
    </source>
</evidence>
<dbReference type="Pfam" id="PF04542">
    <property type="entry name" value="Sigma70_r2"/>
    <property type="match status" value="1"/>
</dbReference>
<evidence type="ECO:0000256" key="2">
    <source>
        <dbReference type="ARBA" id="ARBA00023015"/>
    </source>
</evidence>
<protein>
    <submittedName>
        <fullName evidence="7">RNA polymerase sigma factor</fullName>
    </submittedName>
</protein>
<evidence type="ECO:0000259" key="5">
    <source>
        <dbReference type="Pfam" id="PF04542"/>
    </source>
</evidence>
<dbReference type="SUPFAM" id="SSF88659">
    <property type="entry name" value="Sigma3 and sigma4 domains of RNA polymerase sigma factors"/>
    <property type="match status" value="1"/>
</dbReference>
<dbReference type="GO" id="GO:0006352">
    <property type="term" value="P:DNA-templated transcription initiation"/>
    <property type="evidence" value="ECO:0007669"/>
    <property type="project" value="InterPro"/>
</dbReference>